<proteinExistence type="predicted"/>
<name>A0A2W5SRY8_VARPD</name>
<evidence type="ECO:0000313" key="2">
    <source>
        <dbReference type="Proteomes" id="UP000249135"/>
    </source>
</evidence>
<reference evidence="1 2" key="1">
    <citation type="submission" date="2017-08" db="EMBL/GenBank/DDBJ databases">
        <title>Infants hospitalized years apart are colonized by the same room-sourced microbial strains.</title>
        <authorList>
            <person name="Brooks B."/>
            <person name="Olm M.R."/>
            <person name="Firek B.A."/>
            <person name="Baker R."/>
            <person name="Thomas B.C."/>
            <person name="Morowitz M.J."/>
            <person name="Banfield J.F."/>
        </authorList>
    </citation>
    <scope>NUCLEOTIDE SEQUENCE [LARGE SCALE GENOMIC DNA]</scope>
    <source>
        <strain evidence="1">S2_005_003_R2_41</strain>
    </source>
</reference>
<gene>
    <name evidence="1" type="ORF">DI563_03370</name>
</gene>
<organism evidence="1 2">
    <name type="scientific">Variovorax paradoxus</name>
    <dbReference type="NCBI Taxonomy" id="34073"/>
    <lineage>
        <taxon>Bacteria</taxon>
        <taxon>Pseudomonadati</taxon>
        <taxon>Pseudomonadota</taxon>
        <taxon>Betaproteobacteria</taxon>
        <taxon>Burkholderiales</taxon>
        <taxon>Comamonadaceae</taxon>
        <taxon>Variovorax</taxon>
    </lineage>
</organism>
<evidence type="ECO:0000313" key="1">
    <source>
        <dbReference type="EMBL" id="PZQ77530.1"/>
    </source>
</evidence>
<comment type="caution">
    <text evidence="1">The sequence shown here is derived from an EMBL/GenBank/DDBJ whole genome shotgun (WGS) entry which is preliminary data.</text>
</comment>
<protein>
    <submittedName>
        <fullName evidence="1">Uncharacterized protein</fullName>
    </submittedName>
</protein>
<accession>A0A2W5SRY8</accession>
<dbReference type="Proteomes" id="UP000249135">
    <property type="component" value="Unassembled WGS sequence"/>
</dbReference>
<sequence>MLAIPKWVTSGSTVAAALMALAEQHAVVQEVSVSAFMDRSVLLQESGGETGQLCQSPRRRAKAQTPTALRQVPFPLCFHLQGLFHTLE</sequence>
<dbReference type="AlphaFoldDB" id="A0A2W5SRY8"/>
<dbReference type="EMBL" id="QFPP01000016">
    <property type="protein sequence ID" value="PZQ77530.1"/>
    <property type="molecule type" value="Genomic_DNA"/>
</dbReference>